<name>A0A1C7NSN2_9HYPH</name>
<evidence type="ECO:0000256" key="1">
    <source>
        <dbReference type="SAM" id="MobiDB-lite"/>
    </source>
</evidence>
<feature type="compositionally biased region" description="Basic and acidic residues" evidence="1">
    <location>
        <begin position="27"/>
        <end position="42"/>
    </location>
</feature>
<dbReference type="STRING" id="1612624.ADU59_29210"/>
<sequence length="96" mass="10279">MVGTPWDGTSVKSDDRGGKSRVGGVAGRERVLHPPLEGEGRSKAPGWGDPRHMQWTVAFAVVTPTRRVAATSPLKGEVKSAATTFSHARKIRRGFA</sequence>
<gene>
    <name evidence="2" type="ORF">ADU59_29210</name>
</gene>
<organism evidence="2 3">
    <name type="scientific">Pararhizobium polonicum</name>
    <dbReference type="NCBI Taxonomy" id="1612624"/>
    <lineage>
        <taxon>Bacteria</taxon>
        <taxon>Pseudomonadati</taxon>
        <taxon>Pseudomonadota</taxon>
        <taxon>Alphaproteobacteria</taxon>
        <taxon>Hyphomicrobiales</taxon>
        <taxon>Rhizobiaceae</taxon>
        <taxon>Rhizobium/Agrobacterium group</taxon>
        <taxon>Pararhizobium</taxon>
    </lineage>
</organism>
<accession>A0A1C7NSN2</accession>
<dbReference type="AlphaFoldDB" id="A0A1C7NSN2"/>
<evidence type="ECO:0000313" key="2">
    <source>
        <dbReference type="EMBL" id="OBZ92007.1"/>
    </source>
</evidence>
<comment type="caution">
    <text evidence="2">The sequence shown here is derived from an EMBL/GenBank/DDBJ whole genome shotgun (WGS) entry which is preliminary data.</text>
</comment>
<feature type="region of interest" description="Disordered" evidence="1">
    <location>
        <begin position="1"/>
        <end position="50"/>
    </location>
</feature>
<keyword evidence="3" id="KW-1185">Reference proteome</keyword>
<evidence type="ECO:0000313" key="3">
    <source>
        <dbReference type="Proteomes" id="UP000093111"/>
    </source>
</evidence>
<reference evidence="2 3" key="1">
    <citation type="journal article" date="2016" name="Syst. Appl. Microbiol.">
        <title>Pararhizobium polonicum sp. nov. isolated from tumors on stone fruit rootstocks.</title>
        <authorList>
            <person name="Pulawska J."/>
            <person name="Kuzmanovic N."/>
            <person name="Willems A."/>
            <person name="Pothier J.F."/>
        </authorList>
    </citation>
    <scope>NUCLEOTIDE SEQUENCE [LARGE SCALE GENOMIC DNA]</scope>
    <source>
        <strain evidence="2 3">F5.1</strain>
    </source>
</reference>
<proteinExistence type="predicted"/>
<dbReference type="Proteomes" id="UP000093111">
    <property type="component" value="Unassembled WGS sequence"/>
</dbReference>
<protein>
    <submittedName>
        <fullName evidence="2">Uncharacterized protein</fullName>
    </submittedName>
</protein>
<dbReference type="EMBL" id="LGLV01000027">
    <property type="protein sequence ID" value="OBZ92007.1"/>
    <property type="molecule type" value="Genomic_DNA"/>
</dbReference>